<dbReference type="OrthoDB" id="167809at2759"/>
<evidence type="ECO:0000256" key="2">
    <source>
        <dbReference type="SAM" id="SignalP"/>
    </source>
</evidence>
<comment type="similarity">
    <text evidence="1">Belongs to the isochorismatase family.</text>
</comment>
<evidence type="ECO:0000313" key="4">
    <source>
        <dbReference type="EMBL" id="GAN11604.1"/>
    </source>
</evidence>
<dbReference type="NCBIfam" id="NF041461">
    <property type="entry name" value="C_hydro_YcaC"/>
    <property type="match status" value="1"/>
</dbReference>
<feature type="signal peptide" evidence="2">
    <location>
        <begin position="1"/>
        <end position="21"/>
    </location>
</feature>
<keyword evidence="5" id="KW-1185">Reference proteome</keyword>
<dbReference type="AlphaFoldDB" id="A0A0C9MW25"/>
<dbReference type="InterPro" id="IPR000868">
    <property type="entry name" value="Isochorismatase-like_dom"/>
</dbReference>
<gene>
    <name evidence="4" type="ORF">MAM1_0742d11178</name>
</gene>
<dbReference type="PANTHER" id="PTHR43559">
    <property type="entry name" value="HYDROLASE YCAC-RELATED"/>
    <property type="match status" value="1"/>
</dbReference>
<dbReference type="CDD" id="cd01012">
    <property type="entry name" value="YcaC_related"/>
    <property type="match status" value="1"/>
</dbReference>
<feature type="chain" id="PRO_5002199774" evidence="2">
    <location>
        <begin position="22"/>
        <end position="234"/>
    </location>
</feature>
<dbReference type="Gene3D" id="3.40.50.850">
    <property type="entry name" value="Isochorismatase-like"/>
    <property type="match status" value="1"/>
</dbReference>
<dbReference type="Proteomes" id="UP000053815">
    <property type="component" value="Unassembled WGS sequence"/>
</dbReference>
<sequence>MRFSLTTALVGAAALISSVSADFYNRLNVDDAAFLFVDHQTGLLNLVGDYNPDTYLNNVMGLAESAKYFKSPVVLTTSREDGPNGVLLPELKALFPNSSYVARPGQINAWDSEEFRDAVKKTGKKQLIISGIVTDVCVTFVALSAKKAGYEVFVVTDASGTFTEAVRDASWLRMQQGGIQLMNWFGVACELGRDWRKDINGMAALFAKRLPSYSHIMDSFAGAQAAALAAAKKN</sequence>
<protein>
    <submittedName>
        <fullName evidence="4">Nicotinamidase family protein YcaC</fullName>
    </submittedName>
</protein>
<dbReference type="SUPFAM" id="SSF52499">
    <property type="entry name" value="Isochorismatase-like hydrolases"/>
    <property type="match status" value="1"/>
</dbReference>
<feature type="domain" description="Isochorismatase-like" evidence="3">
    <location>
        <begin position="33"/>
        <end position="183"/>
    </location>
</feature>
<proteinExistence type="inferred from homology"/>
<evidence type="ECO:0000313" key="5">
    <source>
        <dbReference type="Proteomes" id="UP000053815"/>
    </source>
</evidence>
<dbReference type="EMBL" id="DF837031">
    <property type="protein sequence ID" value="GAN11604.1"/>
    <property type="molecule type" value="Genomic_DNA"/>
</dbReference>
<dbReference type="InterPro" id="IPR036380">
    <property type="entry name" value="Isochorismatase-like_sf"/>
</dbReference>
<accession>A0A0C9MW25</accession>
<dbReference type="Pfam" id="PF00857">
    <property type="entry name" value="Isochorismatase"/>
    <property type="match status" value="1"/>
</dbReference>
<reference evidence="4" key="1">
    <citation type="submission" date="2014-09" db="EMBL/GenBank/DDBJ databases">
        <title>Draft genome sequence of an oleaginous Mucoromycotina fungus Mucor ambiguus NBRC6742.</title>
        <authorList>
            <person name="Takeda I."/>
            <person name="Yamane N."/>
            <person name="Morita T."/>
            <person name="Tamano K."/>
            <person name="Machida M."/>
            <person name="Baker S."/>
            <person name="Koike H."/>
        </authorList>
    </citation>
    <scope>NUCLEOTIDE SEQUENCE</scope>
    <source>
        <strain evidence="4">NBRC 6742</strain>
    </source>
</reference>
<evidence type="ECO:0000256" key="1">
    <source>
        <dbReference type="ARBA" id="ARBA00006336"/>
    </source>
</evidence>
<dbReference type="InterPro" id="IPR048239">
    <property type="entry name" value="YcaC"/>
</dbReference>
<keyword evidence="2" id="KW-0732">Signal</keyword>
<dbReference type="InterPro" id="IPR053152">
    <property type="entry name" value="Hydrolase_YcaC-like"/>
</dbReference>
<name>A0A0C9MW25_9FUNG</name>
<organism evidence="4">
    <name type="scientific">Mucor ambiguus</name>
    <dbReference type="NCBI Taxonomy" id="91626"/>
    <lineage>
        <taxon>Eukaryota</taxon>
        <taxon>Fungi</taxon>
        <taxon>Fungi incertae sedis</taxon>
        <taxon>Mucoromycota</taxon>
        <taxon>Mucoromycotina</taxon>
        <taxon>Mucoromycetes</taxon>
        <taxon>Mucorales</taxon>
        <taxon>Mucorineae</taxon>
        <taxon>Mucoraceae</taxon>
        <taxon>Mucor</taxon>
    </lineage>
</organism>
<evidence type="ECO:0000259" key="3">
    <source>
        <dbReference type="Pfam" id="PF00857"/>
    </source>
</evidence>
<dbReference type="PANTHER" id="PTHR43559:SF3">
    <property type="entry name" value="HYDROLASE YCAC-RELATED"/>
    <property type="match status" value="1"/>
</dbReference>